<protein>
    <recommendedName>
        <fullName evidence="2">Beta-lactamase-related domain-containing protein</fullName>
    </recommendedName>
</protein>
<proteinExistence type="predicted"/>
<organism evidence="1">
    <name type="scientific">marine metagenome</name>
    <dbReference type="NCBI Taxonomy" id="408172"/>
    <lineage>
        <taxon>unclassified sequences</taxon>
        <taxon>metagenomes</taxon>
        <taxon>ecological metagenomes</taxon>
    </lineage>
</organism>
<accession>A0A382PT65</accession>
<evidence type="ECO:0008006" key="2">
    <source>
        <dbReference type="Google" id="ProtNLM"/>
    </source>
</evidence>
<dbReference type="InterPro" id="IPR012338">
    <property type="entry name" value="Beta-lactam/transpept-like"/>
</dbReference>
<reference evidence="1" key="1">
    <citation type="submission" date="2018-05" db="EMBL/GenBank/DDBJ databases">
        <authorList>
            <person name="Lanie J.A."/>
            <person name="Ng W.-L."/>
            <person name="Kazmierczak K.M."/>
            <person name="Andrzejewski T.M."/>
            <person name="Davidsen T.M."/>
            <person name="Wayne K.J."/>
            <person name="Tettelin H."/>
            <person name="Glass J.I."/>
            <person name="Rusch D."/>
            <person name="Podicherti R."/>
            <person name="Tsui H.-C.T."/>
            <person name="Winkler M.E."/>
        </authorList>
    </citation>
    <scope>NUCLEOTIDE SEQUENCE</scope>
</reference>
<dbReference type="Gene3D" id="3.40.710.10">
    <property type="entry name" value="DD-peptidase/beta-lactamase superfamily"/>
    <property type="match status" value="1"/>
</dbReference>
<dbReference type="AlphaFoldDB" id="A0A382PT65"/>
<gene>
    <name evidence="1" type="ORF">METZ01_LOCUS328921</name>
</gene>
<dbReference type="EMBL" id="UINC01109323">
    <property type="protein sequence ID" value="SVC76067.1"/>
    <property type="molecule type" value="Genomic_DNA"/>
</dbReference>
<evidence type="ECO:0000313" key="1">
    <source>
        <dbReference type="EMBL" id="SVC76067.1"/>
    </source>
</evidence>
<sequence>AVLGPIGINRSDVIQGRSFRQDRNYREPWYDAGFKGSNVFDVTGPPVLFSDGGWNHEGAVAYMGLVATSTSIVEFLDHYFVWGEGIGKVKSNAYGTGWRYHTGSLPGTQALAMQRDNGINYVTLFNKRPGGGDSYNMQIKQKIDEIIGLGVLN</sequence>
<name>A0A382PT65_9ZZZZ</name>
<feature type="non-terminal residue" evidence="1">
    <location>
        <position position="1"/>
    </location>
</feature>